<reference evidence="2" key="2">
    <citation type="submission" date="2021-08" db="EMBL/GenBank/DDBJ databases">
        <authorList>
            <person name="Gostincar C."/>
            <person name="Sun X."/>
            <person name="Song Z."/>
            <person name="Gunde-Cimerman N."/>
        </authorList>
    </citation>
    <scope>NUCLEOTIDE SEQUENCE</scope>
    <source>
        <strain evidence="2">EXF-9298</strain>
    </source>
</reference>
<name>A0A9P8FMW7_AURME</name>
<dbReference type="EMBL" id="JAHFXS010001724">
    <property type="protein sequence ID" value="KAG9975900.1"/>
    <property type="molecule type" value="Genomic_DNA"/>
</dbReference>
<feature type="compositionally biased region" description="Polar residues" evidence="1">
    <location>
        <begin position="213"/>
        <end position="223"/>
    </location>
</feature>
<organism evidence="2 3">
    <name type="scientific">Aureobasidium melanogenum</name>
    <name type="common">Aureobasidium pullulans var. melanogenum</name>
    <dbReference type="NCBI Taxonomy" id="46634"/>
    <lineage>
        <taxon>Eukaryota</taxon>
        <taxon>Fungi</taxon>
        <taxon>Dikarya</taxon>
        <taxon>Ascomycota</taxon>
        <taxon>Pezizomycotina</taxon>
        <taxon>Dothideomycetes</taxon>
        <taxon>Dothideomycetidae</taxon>
        <taxon>Dothideales</taxon>
        <taxon>Saccotheciaceae</taxon>
        <taxon>Aureobasidium</taxon>
    </lineage>
</organism>
<evidence type="ECO:0000313" key="3">
    <source>
        <dbReference type="Proteomes" id="UP000729357"/>
    </source>
</evidence>
<feature type="compositionally biased region" description="Acidic residues" evidence="1">
    <location>
        <begin position="243"/>
        <end position="253"/>
    </location>
</feature>
<comment type="caution">
    <text evidence="2">The sequence shown here is derived from an EMBL/GenBank/DDBJ whole genome shotgun (WGS) entry which is preliminary data.</text>
</comment>
<reference evidence="2" key="1">
    <citation type="journal article" date="2021" name="J Fungi (Basel)">
        <title>Virulence traits and population genomics of the black yeast Aureobasidium melanogenum.</title>
        <authorList>
            <person name="Cernosa A."/>
            <person name="Sun X."/>
            <person name="Gostincar C."/>
            <person name="Fang C."/>
            <person name="Gunde-Cimerman N."/>
            <person name="Song Z."/>
        </authorList>
    </citation>
    <scope>NUCLEOTIDE SEQUENCE</scope>
    <source>
        <strain evidence="2">EXF-9298</strain>
    </source>
</reference>
<feature type="region of interest" description="Disordered" evidence="1">
    <location>
        <begin position="148"/>
        <end position="329"/>
    </location>
</feature>
<sequence length="329" mass="36306">MTVTIAVPVLANICQSVRDLEMEVHNLRTDFSTRLEALETQLARQQTTRPPSDVITDLPQNIADDTNLEHAILGNQEGNHVDEEDLHVQMDGRFHENGPAHTHEDNVTHEDDITREDVVTHRDILIHEDGSTRTHTHEDNVNHTLEDDVSHTHEDGEGLAREHGQGDVNSLSPSIDEGITGVAKPVISPPPAGAAGGKKRKRTIHDAPAYINRSGSKIRSSDAQLAEKRNGEARGPSRSESPFDNDDRDELSDGLDQIPLKPPICPQSPSSSKPRVRPRRPRAEEAGLDRFVAHKPGDFTRSRTGRILKQTQRQSGFVATPDFDKSLGS</sequence>
<protein>
    <submittedName>
        <fullName evidence="2">Uncharacterized protein</fullName>
    </submittedName>
</protein>
<feature type="compositionally biased region" description="Basic and acidic residues" evidence="1">
    <location>
        <begin position="148"/>
        <end position="165"/>
    </location>
</feature>
<feature type="compositionally biased region" description="Basic and acidic residues" evidence="1">
    <location>
        <begin position="281"/>
        <end position="301"/>
    </location>
</feature>
<dbReference type="Proteomes" id="UP000729357">
    <property type="component" value="Unassembled WGS sequence"/>
</dbReference>
<dbReference type="AlphaFoldDB" id="A0A9P8FMW7"/>
<accession>A0A9P8FMW7</accession>
<gene>
    <name evidence="2" type="ORF">KCU98_g11063</name>
</gene>
<feature type="compositionally biased region" description="Basic and acidic residues" evidence="1">
    <location>
        <begin position="225"/>
        <end position="237"/>
    </location>
</feature>
<keyword evidence="3" id="KW-1185">Reference proteome</keyword>
<evidence type="ECO:0000313" key="2">
    <source>
        <dbReference type="EMBL" id="KAG9975900.1"/>
    </source>
</evidence>
<proteinExistence type="predicted"/>
<feature type="non-terminal residue" evidence="2">
    <location>
        <position position="1"/>
    </location>
</feature>
<evidence type="ECO:0000256" key="1">
    <source>
        <dbReference type="SAM" id="MobiDB-lite"/>
    </source>
</evidence>